<evidence type="ECO:0000256" key="4">
    <source>
        <dbReference type="ARBA" id="ARBA00023163"/>
    </source>
</evidence>
<dbReference type="Pfam" id="PF25601">
    <property type="entry name" value="AAA_lid_14"/>
    <property type="match status" value="1"/>
</dbReference>
<dbReference type="InterPro" id="IPR002197">
    <property type="entry name" value="HTH_Fis"/>
</dbReference>
<evidence type="ECO:0000256" key="2">
    <source>
        <dbReference type="ARBA" id="ARBA00022840"/>
    </source>
</evidence>
<keyword evidence="4" id="KW-0804">Transcription</keyword>
<dbReference type="GO" id="GO:0006355">
    <property type="term" value="P:regulation of DNA-templated transcription"/>
    <property type="evidence" value="ECO:0007669"/>
    <property type="project" value="InterPro"/>
</dbReference>
<dbReference type="InterPro" id="IPR009057">
    <property type="entry name" value="Homeodomain-like_sf"/>
</dbReference>
<dbReference type="FunFam" id="3.40.50.300:FF:000006">
    <property type="entry name" value="DNA-binding transcriptional regulator NtrC"/>
    <property type="match status" value="1"/>
</dbReference>
<dbReference type="Pfam" id="PF00158">
    <property type="entry name" value="Sigma54_activat"/>
    <property type="match status" value="1"/>
</dbReference>
<dbReference type="RefSeq" id="WP_005996350.1">
    <property type="nucleotide sequence ID" value="NZ_AECZ01000038.1"/>
</dbReference>
<dbReference type="Proteomes" id="UP000006250">
    <property type="component" value="Unassembled WGS sequence"/>
</dbReference>
<dbReference type="STRING" id="596151.DesfrDRAFT_3661"/>
<feature type="compositionally biased region" description="Low complexity" evidence="5">
    <location>
        <begin position="287"/>
        <end position="301"/>
    </location>
</feature>
<dbReference type="InterPro" id="IPR003593">
    <property type="entry name" value="AAA+_ATPase"/>
</dbReference>
<dbReference type="InterPro" id="IPR025944">
    <property type="entry name" value="Sigma_54_int_dom_CS"/>
</dbReference>
<keyword evidence="3" id="KW-0805">Transcription regulation</keyword>
<evidence type="ECO:0000256" key="1">
    <source>
        <dbReference type="ARBA" id="ARBA00022741"/>
    </source>
</evidence>
<sequence length="369" mass="39798">MTADTPGLVEALGQSDAFLAFMERVAAVARVDRPVVLVGERGSGKELAAARLHFHSPRWEGPFVVVNPAALPRTLLESELFGHEAGAFTGAARRRLGRFEMADQGTLFLDELQAAPRAVQEKLLRAVEYGAIERIGAGEPVNVDARIVAATNVDPRELVRRGRLMPDLLDRLAFAVLIVPPLRSRHGDIAYLAERFAARFAAELGRPEPPRFTAAALAALAAHDWPGNIRELKNTVERAVFEAHGPRIDHVAIDPFDQEDRITPSPIKGGPGGIIPPGGVQGRSPAGVQGQSPVGVVQEGQSPSWPPEASLPPWPEAIAAFETDLLRRALARAGGNQRRAAEALGLTYHQFRGLYRKYAQALDAGRKAP</sequence>
<gene>
    <name evidence="7" type="ORF">DesfrDRAFT_3661</name>
</gene>
<dbReference type="AlphaFoldDB" id="E1K1B1"/>
<keyword evidence="1" id="KW-0547">Nucleotide-binding</keyword>
<dbReference type="SUPFAM" id="SSF52540">
    <property type="entry name" value="P-loop containing nucleoside triphosphate hydrolases"/>
    <property type="match status" value="1"/>
</dbReference>
<dbReference type="OrthoDB" id="9763792at2"/>
<dbReference type="SUPFAM" id="SSF46689">
    <property type="entry name" value="Homeodomain-like"/>
    <property type="match status" value="1"/>
</dbReference>
<dbReference type="PROSITE" id="PS00688">
    <property type="entry name" value="SIGMA54_INTERACT_3"/>
    <property type="match status" value="1"/>
</dbReference>
<evidence type="ECO:0000259" key="6">
    <source>
        <dbReference type="PROSITE" id="PS50045"/>
    </source>
</evidence>
<dbReference type="EMBL" id="AECZ01000038">
    <property type="protein sequence ID" value="EFL49597.1"/>
    <property type="molecule type" value="Genomic_DNA"/>
</dbReference>
<dbReference type="Gene3D" id="3.40.50.300">
    <property type="entry name" value="P-loop containing nucleotide triphosphate hydrolases"/>
    <property type="match status" value="1"/>
</dbReference>
<dbReference type="Gene3D" id="1.10.10.60">
    <property type="entry name" value="Homeodomain-like"/>
    <property type="match status" value="1"/>
</dbReference>
<evidence type="ECO:0000256" key="5">
    <source>
        <dbReference type="SAM" id="MobiDB-lite"/>
    </source>
</evidence>
<keyword evidence="2" id="KW-0067">ATP-binding</keyword>
<dbReference type="CDD" id="cd00009">
    <property type="entry name" value="AAA"/>
    <property type="match status" value="1"/>
</dbReference>
<evidence type="ECO:0000313" key="8">
    <source>
        <dbReference type="Proteomes" id="UP000006250"/>
    </source>
</evidence>
<feature type="region of interest" description="Disordered" evidence="5">
    <location>
        <begin position="282"/>
        <end position="310"/>
    </location>
</feature>
<dbReference type="PANTHER" id="PTHR32071:SF38">
    <property type="entry name" value="PSP OPERON TRANSCRIPTIONAL ACTIVATOR"/>
    <property type="match status" value="1"/>
</dbReference>
<keyword evidence="8" id="KW-1185">Reference proteome</keyword>
<dbReference type="Pfam" id="PF02954">
    <property type="entry name" value="HTH_8"/>
    <property type="match status" value="1"/>
</dbReference>
<evidence type="ECO:0000313" key="7">
    <source>
        <dbReference type="EMBL" id="EFL49597.1"/>
    </source>
</evidence>
<dbReference type="PRINTS" id="PR01590">
    <property type="entry name" value="HTHFIS"/>
</dbReference>
<accession>E1K1B1</accession>
<organism evidence="7 8">
    <name type="scientific">Solidesulfovibrio fructosivorans JJ]</name>
    <dbReference type="NCBI Taxonomy" id="596151"/>
    <lineage>
        <taxon>Bacteria</taxon>
        <taxon>Pseudomonadati</taxon>
        <taxon>Thermodesulfobacteriota</taxon>
        <taxon>Desulfovibrionia</taxon>
        <taxon>Desulfovibrionales</taxon>
        <taxon>Desulfovibrionaceae</taxon>
        <taxon>Solidesulfovibrio</taxon>
    </lineage>
</organism>
<protein>
    <submittedName>
        <fullName evidence="7">Sigma54 specific transcriptional regulator, Fis family</fullName>
    </submittedName>
</protein>
<comment type="caution">
    <text evidence="7">The sequence shown here is derived from an EMBL/GenBank/DDBJ whole genome shotgun (WGS) entry which is preliminary data.</text>
</comment>
<dbReference type="GO" id="GO:0043565">
    <property type="term" value="F:sequence-specific DNA binding"/>
    <property type="evidence" value="ECO:0007669"/>
    <property type="project" value="InterPro"/>
</dbReference>
<evidence type="ECO:0000256" key="3">
    <source>
        <dbReference type="ARBA" id="ARBA00023015"/>
    </source>
</evidence>
<dbReference type="PANTHER" id="PTHR32071">
    <property type="entry name" value="TRANSCRIPTIONAL REGULATORY PROTEIN"/>
    <property type="match status" value="1"/>
</dbReference>
<dbReference type="InterPro" id="IPR058031">
    <property type="entry name" value="AAA_lid_NorR"/>
</dbReference>
<dbReference type="PROSITE" id="PS50045">
    <property type="entry name" value="SIGMA54_INTERACT_4"/>
    <property type="match status" value="1"/>
</dbReference>
<name>E1K1B1_SOLFR</name>
<dbReference type="InterPro" id="IPR002078">
    <property type="entry name" value="Sigma_54_int"/>
</dbReference>
<reference evidence="7 8" key="1">
    <citation type="submission" date="2010-08" db="EMBL/GenBank/DDBJ databases">
        <title>The draft genome of Desulfovibrio fructosovorans JJ.</title>
        <authorList>
            <consortium name="US DOE Joint Genome Institute (JGI-PGF)"/>
            <person name="Lucas S."/>
            <person name="Copeland A."/>
            <person name="Lapidus A."/>
            <person name="Cheng J.-F."/>
            <person name="Bruce D."/>
            <person name="Goodwin L."/>
            <person name="Pitluck S."/>
            <person name="Land M.L."/>
            <person name="Hauser L."/>
            <person name="Chang Y.-J."/>
            <person name="Jeffries C."/>
            <person name="Wall J.D."/>
            <person name="Stahl D.A."/>
            <person name="Arkin A.P."/>
            <person name="Dehal P."/>
            <person name="Stolyar S.M."/>
            <person name="Hazen T.C."/>
            <person name="Woyke T.J."/>
        </authorList>
    </citation>
    <scope>NUCLEOTIDE SEQUENCE [LARGE SCALE GENOMIC DNA]</scope>
    <source>
        <strain evidence="7 8">JJ</strain>
    </source>
</reference>
<feature type="domain" description="Sigma-54 factor interaction" evidence="6">
    <location>
        <begin position="11"/>
        <end position="241"/>
    </location>
</feature>
<proteinExistence type="predicted"/>
<dbReference type="SMART" id="SM00382">
    <property type="entry name" value="AAA"/>
    <property type="match status" value="1"/>
</dbReference>
<dbReference type="eggNOG" id="COG2204">
    <property type="taxonomic scope" value="Bacteria"/>
</dbReference>
<dbReference type="InterPro" id="IPR027417">
    <property type="entry name" value="P-loop_NTPase"/>
</dbReference>
<dbReference type="GO" id="GO:0005524">
    <property type="term" value="F:ATP binding"/>
    <property type="evidence" value="ECO:0007669"/>
    <property type="project" value="UniProtKB-KW"/>
</dbReference>
<dbReference type="Gene3D" id="1.10.8.60">
    <property type="match status" value="1"/>
</dbReference>